<dbReference type="SUPFAM" id="SSF52047">
    <property type="entry name" value="RNI-like"/>
    <property type="match status" value="1"/>
</dbReference>
<comment type="caution">
    <text evidence="1">The sequence shown here is derived from an EMBL/GenBank/DDBJ whole genome shotgun (WGS) entry which is preliminary data.</text>
</comment>
<protein>
    <recommendedName>
        <fullName evidence="3">F-box domain-containing protein</fullName>
    </recommendedName>
</protein>
<dbReference type="Proteomes" id="UP000663861">
    <property type="component" value="Unassembled WGS sequence"/>
</dbReference>
<evidence type="ECO:0008006" key="3">
    <source>
        <dbReference type="Google" id="ProtNLM"/>
    </source>
</evidence>
<evidence type="ECO:0000313" key="2">
    <source>
        <dbReference type="Proteomes" id="UP000663861"/>
    </source>
</evidence>
<dbReference type="AlphaFoldDB" id="A0A8H2X9R4"/>
<dbReference type="EMBL" id="CAJMWY010000158">
    <property type="protein sequence ID" value="CAE6419220.1"/>
    <property type="molecule type" value="Genomic_DNA"/>
</dbReference>
<name>A0A8H2X9R4_9AGAM</name>
<dbReference type="InterPro" id="IPR032675">
    <property type="entry name" value="LRR_dom_sf"/>
</dbReference>
<sequence length="451" mass="48494">MNSTLLSLPSELLHQVALYLVSDDYVSDIVSFTSTCSVMRTSARSLLFRSMTVSSVSKLESLSNADAAILGYMRHFSIRLEYDFFEAFAAACDPAAFPHRTVLRHESLIPALAHILLGAPQLASFRVRIPENTGSSWASAWTELLRLNTQGIPLGAALASALPQNTTFPALHTLHFDGVSQLAPLVRMAPNLVSLSAHMCEGFSEASCREFIENTLPMLPNLKELAFDPFSLHFAGSGLNVPKAIVASASQLQTLDLRSRAFDYGTGHTEWRTTDQIDPLDCVPAGSKLKELHLPFTPSNTVGTAVISEPHKANMRDARAREAELLAVVQLASASPLEKVSWLRADGEEPVEYSIERDAQGIPADINVLGANYVEEEPATPDVQSGCMPCLSGFTSMLAKAASSTTLHAAVVLLLVSDSSALPFPVPNLLTKPALLATGVALGLGYHTLPF</sequence>
<organism evidence="1 2">
    <name type="scientific">Rhizoctonia solani</name>
    <dbReference type="NCBI Taxonomy" id="456999"/>
    <lineage>
        <taxon>Eukaryota</taxon>
        <taxon>Fungi</taxon>
        <taxon>Dikarya</taxon>
        <taxon>Basidiomycota</taxon>
        <taxon>Agaricomycotina</taxon>
        <taxon>Agaricomycetes</taxon>
        <taxon>Cantharellales</taxon>
        <taxon>Ceratobasidiaceae</taxon>
        <taxon>Rhizoctonia</taxon>
    </lineage>
</organism>
<reference evidence="1" key="1">
    <citation type="submission" date="2021-01" db="EMBL/GenBank/DDBJ databases">
        <authorList>
            <person name="Kaushik A."/>
        </authorList>
    </citation>
    <scope>NUCLEOTIDE SEQUENCE</scope>
    <source>
        <strain evidence="1">AG4-RS23</strain>
    </source>
</reference>
<accession>A0A8H2X9R4</accession>
<proteinExistence type="predicted"/>
<dbReference type="Gene3D" id="3.80.10.10">
    <property type="entry name" value="Ribonuclease Inhibitor"/>
    <property type="match status" value="1"/>
</dbReference>
<gene>
    <name evidence="1" type="ORF">RDB_LOCUS10973</name>
</gene>
<evidence type="ECO:0000313" key="1">
    <source>
        <dbReference type="EMBL" id="CAE6419220.1"/>
    </source>
</evidence>